<evidence type="ECO:0000313" key="3">
    <source>
        <dbReference type="Proteomes" id="UP000262969"/>
    </source>
</evidence>
<protein>
    <submittedName>
        <fullName evidence="2">Uncharacterized protein</fullName>
    </submittedName>
</protein>
<keyword evidence="1" id="KW-1133">Transmembrane helix</keyword>
<dbReference type="AlphaFoldDB" id="A0A3D2X6J1"/>
<feature type="non-terminal residue" evidence="2">
    <location>
        <position position="81"/>
    </location>
</feature>
<comment type="caution">
    <text evidence="2">The sequence shown here is derived from an EMBL/GenBank/DDBJ whole genome shotgun (WGS) entry which is preliminary data.</text>
</comment>
<dbReference type="Pfam" id="PF19388">
    <property type="entry name" value="DUF5963"/>
    <property type="match status" value="1"/>
</dbReference>
<dbReference type="NCBIfam" id="NF033904">
    <property type="entry name" value="LlsX_fam"/>
    <property type="match status" value="1"/>
</dbReference>
<keyword evidence="1" id="KW-0812">Transmembrane</keyword>
<keyword evidence="1" id="KW-0472">Membrane</keyword>
<proteinExistence type="predicted"/>
<dbReference type="InterPro" id="IPR046007">
    <property type="entry name" value="DUF5963"/>
</dbReference>
<dbReference type="Proteomes" id="UP000262969">
    <property type="component" value="Unassembled WGS sequence"/>
</dbReference>
<reference evidence="2 3" key="1">
    <citation type="journal article" date="2018" name="Nat. Biotechnol.">
        <title>A standardized bacterial taxonomy based on genome phylogeny substantially revises the tree of life.</title>
        <authorList>
            <person name="Parks D.H."/>
            <person name="Chuvochina M."/>
            <person name="Waite D.W."/>
            <person name="Rinke C."/>
            <person name="Skarshewski A."/>
            <person name="Chaumeil P.A."/>
            <person name="Hugenholtz P."/>
        </authorList>
    </citation>
    <scope>NUCLEOTIDE SEQUENCE [LARGE SCALE GENOMIC DNA]</scope>
    <source>
        <strain evidence="2">UBA11728</strain>
    </source>
</reference>
<evidence type="ECO:0000313" key="2">
    <source>
        <dbReference type="EMBL" id="HCL02749.1"/>
    </source>
</evidence>
<feature type="transmembrane region" description="Helical" evidence="1">
    <location>
        <begin position="15"/>
        <end position="36"/>
    </location>
</feature>
<name>A0A3D2X6J1_9FIRM</name>
<accession>A0A3D2X6J1</accession>
<gene>
    <name evidence="2" type="ORF">DHW61_10125</name>
</gene>
<evidence type="ECO:0000256" key="1">
    <source>
        <dbReference type="SAM" id="Phobius"/>
    </source>
</evidence>
<organism evidence="2 3">
    <name type="scientific">Lachnoclostridium phytofermentans</name>
    <dbReference type="NCBI Taxonomy" id="66219"/>
    <lineage>
        <taxon>Bacteria</taxon>
        <taxon>Bacillati</taxon>
        <taxon>Bacillota</taxon>
        <taxon>Clostridia</taxon>
        <taxon>Lachnospirales</taxon>
        <taxon>Lachnospiraceae</taxon>
    </lineage>
</organism>
<sequence>MKNKSKCKLKHRTRIFISLGMAFVLAIIVMSIQIYFGYTNAYESGVDGYMVKVFGLEIYALIKSGDVYLGTSIGKNMGILC</sequence>
<dbReference type="EMBL" id="DPVV01000334">
    <property type="protein sequence ID" value="HCL02749.1"/>
    <property type="molecule type" value="Genomic_DNA"/>
</dbReference>